<evidence type="ECO:0000313" key="2">
    <source>
        <dbReference type="Proteomes" id="UP000266301"/>
    </source>
</evidence>
<gene>
    <name evidence="1" type="ORF">D4Z93_07330</name>
</gene>
<dbReference type="KEGG" id="cfer:D4Z93_07330"/>
<name>A0A386H482_9CLOT</name>
<evidence type="ECO:0000313" key="1">
    <source>
        <dbReference type="EMBL" id="AYD40343.1"/>
    </source>
</evidence>
<accession>A0A386H482</accession>
<keyword evidence="2" id="KW-1185">Reference proteome</keyword>
<dbReference type="RefSeq" id="WP_119971932.1">
    <property type="nucleotide sequence ID" value="NZ_CP032416.1"/>
</dbReference>
<dbReference type="EMBL" id="CP032416">
    <property type="protein sequence ID" value="AYD40343.1"/>
    <property type="molecule type" value="Genomic_DNA"/>
</dbReference>
<protein>
    <submittedName>
        <fullName evidence="1">Uncharacterized protein</fullName>
    </submittedName>
</protein>
<reference evidence="1 2" key="1">
    <citation type="journal article" date="2019" name="Int. J. Syst. Evol. Microbiol.">
        <title>Clostridium fermenticellae sp. nov., isolated from the mud in a fermentation cellar for the production of the Chinese liquor, baijiu.</title>
        <authorList>
            <person name="Xu P.X."/>
            <person name="Chai L.J."/>
            <person name="Qiu T."/>
            <person name="Zhang X.J."/>
            <person name="Lu Z.M."/>
            <person name="Xiao C."/>
            <person name="Wang S.T."/>
            <person name="Shen C.H."/>
            <person name="Shi J.S."/>
            <person name="Xu Z.H."/>
        </authorList>
    </citation>
    <scope>NUCLEOTIDE SEQUENCE [LARGE SCALE GENOMIC DNA]</scope>
    <source>
        <strain evidence="1 2">JN500901</strain>
    </source>
</reference>
<dbReference type="Proteomes" id="UP000266301">
    <property type="component" value="Chromosome"/>
</dbReference>
<dbReference type="OrthoDB" id="1910099at2"/>
<dbReference type="AlphaFoldDB" id="A0A386H482"/>
<organism evidence="1 2">
    <name type="scientific">Clostridium fermenticellae</name>
    <dbReference type="NCBI Taxonomy" id="2068654"/>
    <lineage>
        <taxon>Bacteria</taxon>
        <taxon>Bacillati</taxon>
        <taxon>Bacillota</taxon>
        <taxon>Clostridia</taxon>
        <taxon>Eubacteriales</taxon>
        <taxon>Clostridiaceae</taxon>
        <taxon>Clostridium</taxon>
    </lineage>
</organism>
<sequence>MLKIDNKALDYVKGQNLCFFVKCQIDDIKCDCCRTEANFKKIDVKVMYESEIKNYYEDYEDNYNICEYKNVKIFVPKSIKLEDDAIIYEKVKLPFRNPSFAIKGASF</sequence>
<proteinExistence type="predicted"/>